<sequence length="308" mass="34627">MPERQNLYQLINRNRFLTIVFIILFTFILALVGWAAGYYLHWGLQMYILLAILLIAYNLVMYYNSDKLALMVNRAQPAAPDQFYELHNVVEEVALAAGIPKPRVYIIEDDAPNAFATGRNHQNAAVAVTTGLLRIMNREELQGVIAHEVAHIRNYDILLMTIVGILGGLLILFRDLFLRWGLFTGSARRRESKSREGGQLGLIFILIGLVLAIVSPLLVALMRAAISREREYLADAAGAYIVRNPHGLANALRKIGSWSGKLQTACDATAHMFTANPFGRDHKQRVNLFASHPPLTERIRRLEQLIIS</sequence>
<comment type="cofactor">
    <cofactor evidence="12">
        <name>Zn(2+)</name>
        <dbReference type="ChEBI" id="CHEBI:29105"/>
    </cofactor>
    <text evidence="12">Binds 1 zinc ion per subunit.</text>
</comment>
<evidence type="ECO:0000256" key="11">
    <source>
        <dbReference type="ARBA" id="ARBA00023136"/>
    </source>
</evidence>
<comment type="similarity">
    <text evidence="2 12">Belongs to the peptidase M48B family.</text>
</comment>
<dbReference type="HAMAP" id="MF_00188">
    <property type="entry name" value="Pept_M48_protease_HtpX"/>
    <property type="match status" value="1"/>
</dbReference>
<evidence type="ECO:0000256" key="7">
    <source>
        <dbReference type="ARBA" id="ARBA00022801"/>
    </source>
</evidence>
<dbReference type="InterPro" id="IPR001915">
    <property type="entry name" value="Peptidase_M48"/>
</dbReference>
<comment type="caution">
    <text evidence="14">The sequence shown here is derived from an EMBL/GenBank/DDBJ whole genome shotgun (WGS) entry which is preliminary data.</text>
</comment>
<dbReference type="PANTHER" id="PTHR43221:SF1">
    <property type="entry name" value="PROTEASE HTPX"/>
    <property type="match status" value="1"/>
</dbReference>
<evidence type="ECO:0000256" key="2">
    <source>
        <dbReference type="ARBA" id="ARBA00009779"/>
    </source>
</evidence>
<gene>
    <name evidence="12" type="primary">htpX</name>
    <name evidence="14" type="ORF">ENX16_04670</name>
</gene>
<reference evidence="14" key="1">
    <citation type="journal article" date="2020" name="mSystems">
        <title>Genome- and Community-Level Interaction Insights into Carbon Utilization and Element Cycling Functions of Hydrothermarchaeota in Hydrothermal Sediment.</title>
        <authorList>
            <person name="Zhou Z."/>
            <person name="Liu Y."/>
            <person name="Xu W."/>
            <person name="Pan J."/>
            <person name="Luo Z.H."/>
            <person name="Li M."/>
        </authorList>
    </citation>
    <scope>NUCLEOTIDE SEQUENCE [LARGE SCALE GENOMIC DNA]</scope>
    <source>
        <strain evidence="14">SpSt-914</strain>
    </source>
</reference>
<keyword evidence="5 12" id="KW-0812">Transmembrane</keyword>
<dbReference type="Gene3D" id="3.30.2010.10">
    <property type="entry name" value="Metalloproteases ('zincins'), catalytic domain"/>
    <property type="match status" value="1"/>
</dbReference>
<evidence type="ECO:0000256" key="6">
    <source>
        <dbReference type="ARBA" id="ARBA00022723"/>
    </source>
</evidence>
<keyword evidence="4 12" id="KW-0645">Protease</keyword>
<keyword evidence="3 12" id="KW-1003">Cell membrane</keyword>
<dbReference type="InterPro" id="IPR022919">
    <property type="entry name" value="Pept_M48_protease_HtpX"/>
</dbReference>
<organism evidence="14">
    <name type="scientific">candidate division WOR-3 bacterium</name>
    <dbReference type="NCBI Taxonomy" id="2052148"/>
    <lineage>
        <taxon>Bacteria</taxon>
        <taxon>Bacteria division WOR-3</taxon>
    </lineage>
</organism>
<name>A0A7V3UZP6_UNCW3</name>
<evidence type="ECO:0000256" key="5">
    <source>
        <dbReference type="ARBA" id="ARBA00022692"/>
    </source>
</evidence>
<dbReference type="GO" id="GO:0005886">
    <property type="term" value="C:plasma membrane"/>
    <property type="evidence" value="ECO:0007669"/>
    <property type="project" value="UniProtKB-SubCell"/>
</dbReference>
<evidence type="ECO:0000259" key="13">
    <source>
        <dbReference type="Pfam" id="PF01435"/>
    </source>
</evidence>
<evidence type="ECO:0000256" key="3">
    <source>
        <dbReference type="ARBA" id="ARBA00022475"/>
    </source>
</evidence>
<evidence type="ECO:0000256" key="10">
    <source>
        <dbReference type="ARBA" id="ARBA00023049"/>
    </source>
</evidence>
<evidence type="ECO:0000256" key="9">
    <source>
        <dbReference type="ARBA" id="ARBA00022989"/>
    </source>
</evidence>
<feature type="transmembrane region" description="Helical" evidence="12">
    <location>
        <begin position="200"/>
        <end position="221"/>
    </location>
</feature>
<feature type="binding site" evidence="12">
    <location>
        <position position="147"/>
    </location>
    <ligand>
        <name>Zn(2+)</name>
        <dbReference type="ChEBI" id="CHEBI:29105"/>
        <note>catalytic</note>
    </ligand>
</feature>
<protein>
    <recommendedName>
        <fullName evidence="12">Protease HtpX homolog</fullName>
        <ecNumber evidence="12">3.4.24.-</ecNumber>
    </recommendedName>
</protein>
<feature type="binding site" evidence="12">
    <location>
        <position position="151"/>
    </location>
    <ligand>
        <name>Zn(2+)</name>
        <dbReference type="ChEBI" id="CHEBI:29105"/>
        <note>catalytic</note>
    </ligand>
</feature>
<proteinExistence type="inferred from homology"/>
<feature type="transmembrane region" description="Helical" evidence="12">
    <location>
        <begin position="157"/>
        <end position="180"/>
    </location>
</feature>
<dbReference type="AlphaFoldDB" id="A0A7V3UZP6"/>
<dbReference type="CDD" id="cd07340">
    <property type="entry name" value="M48B_Htpx_like"/>
    <property type="match status" value="1"/>
</dbReference>
<feature type="transmembrane region" description="Helical" evidence="12">
    <location>
        <begin position="46"/>
        <end position="64"/>
    </location>
</feature>
<dbReference type="EC" id="3.4.24.-" evidence="12"/>
<dbReference type="GO" id="GO:0004222">
    <property type="term" value="F:metalloendopeptidase activity"/>
    <property type="evidence" value="ECO:0007669"/>
    <property type="project" value="UniProtKB-UniRule"/>
</dbReference>
<dbReference type="InterPro" id="IPR050083">
    <property type="entry name" value="HtpX_protease"/>
</dbReference>
<keyword evidence="6 12" id="KW-0479">Metal-binding</keyword>
<accession>A0A7V3UZP6</accession>
<dbReference type="GO" id="GO:0008270">
    <property type="term" value="F:zinc ion binding"/>
    <property type="evidence" value="ECO:0007669"/>
    <property type="project" value="UniProtKB-UniRule"/>
</dbReference>
<keyword evidence="10 12" id="KW-0482">Metalloprotease</keyword>
<evidence type="ECO:0000256" key="8">
    <source>
        <dbReference type="ARBA" id="ARBA00022833"/>
    </source>
</evidence>
<feature type="domain" description="Peptidase M48" evidence="13">
    <location>
        <begin position="82"/>
        <end position="304"/>
    </location>
</feature>
<evidence type="ECO:0000256" key="1">
    <source>
        <dbReference type="ARBA" id="ARBA00004651"/>
    </source>
</evidence>
<dbReference type="GO" id="GO:0006508">
    <property type="term" value="P:proteolysis"/>
    <property type="evidence" value="ECO:0007669"/>
    <property type="project" value="UniProtKB-KW"/>
</dbReference>
<comment type="subcellular location">
    <subcellularLocation>
        <location evidence="1 12">Cell membrane</location>
        <topology evidence="1 12">Multi-pass membrane protein</topology>
    </subcellularLocation>
</comment>
<keyword evidence="9 12" id="KW-1133">Transmembrane helix</keyword>
<evidence type="ECO:0000256" key="4">
    <source>
        <dbReference type="ARBA" id="ARBA00022670"/>
    </source>
</evidence>
<feature type="active site" evidence="12">
    <location>
        <position position="148"/>
    </location>
</feature>
<feature type="transmembrane region" description="Helical" evidence="12">
    <location>
        <begin position="16"/>
        <end position="40"/>
    </location>
</feature>
<keyword evidence="11 12" id="KW-0472">Membrane</keyword>
<evidence type="ECO:0000313" key="14">
    <source>
        <dbReference type="EMBL" id="HGD13354.1"/>
    </source>
</evidence>
<dbReference type="Pfam" id="PF01435">
    <property type="entry name" value="Peptidase_M48"/>
    <property type="match status" value="1"/>
</dbReference>
<dbReference type="PANTHER" id="PTHR43221">
    <property type="entry name" value="PROTEASE HTPX"/>
    <property type="match status" value="1"/>
</dbReference>
<keyword evidence="8 12" id="KW-0862">Zinc</keyword>
<feature type="binding site" evidence="12">
    <location>
        <position position="231"/>
    </location>
    <ligand>
        <name>Zn(2+)</name>
        <dbReference type="ChEBI" id="CHEBI:29105"/>
        <note>catalytic</note>
    </ligand>
</feature>
<evidence type="ECO:0000256" key="12">
    <source>
        <dbReference type="HAMAP-Rule" id="MF_00188"/>
    </source>
</evidence>
<keyword evidence="7 12" id="KW-0378">Hydrolase</keyword>
<dbReference type="EMBL" id="DTMZ01000103">
    <property type="protein sequence ID" value="HGD13354.1"/>
    <property type="molecule type" value="Genomic_DNA"/>
</dbReference>